<proteinExistence type="predicted"/>
<accession>A0A5J5CTW6</accession>
<evidence type="ECO:0000313" key="3">
    <source>
        <dbReference type="Proteomes" id="UP000327493"/>
    </source>
</evidence>
<feature type="compositionally biased region" description="Polar residues" evidence="1">
    <location>
        <begin position="52"/>
        <end position="66"/>
    </location>
</feature>
<comment type="caution">
    <text evidence="2">The sequence shown here is derived from an EMBL/GenBank/DDBJ whole genome shotgun (WGS) entry which is preliminary data.</text>
</comment>
<protein>
    <submittedName>
        <fullName evidence="2">Uncharacterized protein</fullName>
    </submittedName>
</protein>
<feature type="compositionally biased region" description="Basic and acidic residues" evidence="1">
    <location>
        <begin position="80"/>
        <end position="94"/>
    </location>
</feature>
<gene>
    <name evidence="2" type="ORF">FQN60_003911</name>
</gene>
<name>A0A5J5CTW6_9PERO</name>
<feature type="region of interest" description="Disordered" evidence="1">
    <location>
        <begin position="47"/>
        <end position="94"/>
    </location>
</feature>
<dbReference type="AlphaFoldDB" id="A0A5J5CTW6"/>
<evidence type="ECO:0000256" key="1">
    <source>
        <dbReference type="SAM" id="MobiDB-lite"/>
    </source>
</evidence>
<dbReference type="EMBL" id="VOFY01000015">
    <property type="protein sequence ID" value="KAA8585217.1"/>
    <property type="molecule type" value="Genomic_DNA"/>
</dbReference>
<dbReference type="Proteomes" id="UP000327493">
    <property type="component" value="Chromosome 15"/>
</dbReference>
<sequence>MLLEGHSKNDLFKKLLMVISRTTVVGEDNRNSLLRSTGNQVFHAPVPHGFVSSESPFNTTAVTESPVSRDRRKTRKTKLPLHEHHPVLKDDIRSKPVNIPTPLVCETRQSID</sequence>
<keyword evidence="3" id="KW-1185">Reference proteome</keyword>
<evidence type="ECO:0000313" key="2">
    <source>
        <dbReference type="EMBL" id="KAA8585217.1"/>
    </source>
</evidence>
<organism evidence="2 3">
    <name type="scientific">Etheostoma spectabile</name>
    <name type="common">orangethroat darter</name>
    <dbReference type="NCBI Taxonomy" id="54343"/>
    <lineage>
        <taxon>Eukaryota</taxon>
        <taxon>Metazoa</taxon>
        <taxon>Chordata</taxon>
        <taxon>Craniata</taxon>
        <taxon>Vertebrata</taxon>
        <taxon>Euteleostomi</taxon>
        <taxon>Actinopterygii</taxon>
        <taxon>Neopterygii</taxon>
        <taxon>Teleostei</taxon>
        <taxon>Neoteleostei</taxon>
        <taxon>Acanthomorphata</taxon>
        <taxon>Eupercaria</taxon>
        <taxon>Perciformes</taxon>
        <taxon>Percoidei</taxon>
        <taxon>Percidae</taxon>
        <taxon>Etheostomatinae</taxon>
        <taxon>Etheostoma</taxon>
    </lineage>
</organism>
<reference evidence="2 3" key="1">
    <citation type="submission" date="2019-08" db="EMBL/GenBank/DDBJ databases">
        <title>A chromosome-level genome assembly, high-density linkage maps, and genome scans reveal the genomic architecture of hybrid incompatibilities underlying speciation via character displacement in darters (Percidae: Etheostominae).</title>
        <authorList>
            <person name="Moran R.L."/>
            <person name="Catchen J.M."/>
            <person name="Fuller R.C."/>
        </authorList>
    </citation>
    <scope>NUCLEOTIDE SEQUENCE [LARGE SCALE GENOMIC DNA]</scope>
    <source>
        <strain evidence="2">EspeVRDwgs_2016</strain>
        <tissue evidence="2">Muscle</tissue>
    </source>
</reference>
<feature type="compositionally biased region" description="Basic residues" evidence="1">
    <location>
        <begin position="70"/>
        <end position="79"/>
    </location>
</feature>